<dbReference type="EMBL" id="CCBP010000092">
    <property type="protein sequence ID" value="CDO70761.1"/>
    <property type="molecule type" value="Genomic_DNA"/>
</dbReference>
<name>A0A060S947_PYCCI</name>
<evidence type="ECO:0000256" key="1">
    <source>
        <dbReference type="SAM" id="MobiDB-lite"/>
    </source>
</evidence>
<dbReference type="STRING" id="5643.A0A060S947"/>
<accession>A0A060S947</accession>
<feature type="region of interest" description="Disordered" evidence="1">
    <location>
        <begin position="1"/>
        <end position="37"/>
    </location>
</feature>
<proteinExistence type="predicted"/>
<keyword evidence="3" id="KW-1185">Reference proteome</keyword>
<dbReference type="HOGENOM" id="CLU_089014_0_0_1"/>
<dbReference type="Proteomes" id="UP000029665">
    <property type="component" value="Unassembled WGS sequence"/>
</dbReference>
<dbReference type="OMA" id="ESTYHRK"/>
<dbReference type="AlphaFoldDB" id="A0A060S947"/>
<feature type="compositionally biased region" description="Polar residues" evidence="1">
    <location>
        <begin position="1"/>
        <end position="32"/>
    </location>
</feature>
<sequence>MSSRLASFRGPSTPSSSPVAVRQPNTPSSPSRFSELPHHRTLRSQLLELRNVAYEWDERVSEQGLKAVSSLIDARTELDNELAVLSSGRQPAYPIVLEKLRFMESRIEELHEVIRRLDKLFQKMVKIIKSLEVLLHEVHKTKGWKFVEEPLWVTWSLEKFVTKLPYILKPYRHSLEMCIDLAEQLRPHDVTFEESRHIVAQWQAQPHLAQGGWDAVWEDICAVEVDRWNAPR</sequence>
<gene>
    <name evidence="2" type="ORF">BN946_scf184798.g76</name>
</gene>
<organism evidence="2 3">
    <name type="scientific">Pycnoporus cinnabarinus</name>
    <name type="common">Cinnabar-red polypore</name>
    <name type="synonym">Trametes cinnabarina</name>
    <dbReference type="NCBI Taxonomy" id="5643"/>
    <lineage>
        <taxon>Eukaryota</taxon>
        <taxon>Fungi</taxon>
        <taxon>Dikarya</taxon>
        <taxon>Basidiomycota</taxon>
        <taxon>Agaricomycotina</taxon>
        <taxon>Agaricomycetes</taxon>
        <taxon>Polyporales</taxon>
        <taxon>Polyporaceae</taxon>
        <taxon>Trametes</taxon>
    </lineage>
</organism>
<reference evidence="2" key="1">
    <citation type="submission" date="2014-01" db="EMBL/GenBank/DDBJ databases">
        <title>The genome of the white-rot fungus Pycnoporus cinnabarinus: a basidiomycete model with a versatile arsenal for lignocellulosic biomass breakdown.</title>
        <authorList>
            <person name="Levasseur A."/>
            <person name="Lomascolo A."/>
            <person name="Ruiz-Duenas F.J."/>
            <person name="Uzan E."/>
            <person name="Piumi F."/>
            <person name="Kues U."/>
            <person name="Ram A.F.J."/>
            <person name="Murat C."/>
            <person name="Haon M."/>
            <person name="Benoit I."/>
            <person name="Arfi Y."/>
            <person name="Chevret D."/>
            <person name="Drula E."/>
            <person name="Kwon M.J."/>
            <person name="Gouret P."/>
            <person name="Lesage-Meessen L."/>
            <person name="Lombard V."/>
            <person name="Mariette J."/>
            <person name="Noirot C."/>
            <person name="Park J."/>
            <person name="Patyshakuliyeva A."/>
            <person name="Wieneger R.A.B."/>
            <person name="Wosten H.A.B."/>
            <person name="Martin F."/>
            <person name="Coutinho P.M."/>
            <person name="de Vries R."/>
            <person name="Martinez A.T."/>
            <person name="Klopp C."/>
            <person name="Pontarotti P."/>
            <person name="Henrissat B."/>
            <person name="Record E."/>
        </authorList>
    </citation>
    <scope>NUCLEOTIDE SEQUENCE [LARGE SCALE GENOMIC DNA]</scope>
    <source>
        <strain evidence="2">BRFM137</strain>
    </source>
</reference>
<dbReference type="OrthoDB" id="17066at2759"/>
<evidence type="ECO:0000313" key="3">
    <source>
        <dbReference type="Proteomes" id="UP000029665"/>
    </source>
</evidence>
<protein>
    <submittedName>
        <fullName evidence="2">Uncharacterized protein</fullName>
    </submittedName>
</protein>
<comment type="caution">
    <text evidence="2">The sequence shown here is derived from an EMBL/GenBank/DDBJ whole genome shotgun (WGS) entry which is preliminary data.</text>
</comment>
<evidence type="ECO:0000313" key="2">
    <source>
        <dbReference type="EMBL" id="CDO70761.1"/>
    </source>
</evidence>